<feature type="domain" description="Recombinase" evidence="3">
    <location>
        <begin position="158"/>
        <end position="285"/>
    </location>
</feature>
<dbReference type="Gene3D" id="3.40.50.1390">
    <property type="entry name" value="Resolvase, N-terminal catalytic domain"/>
    <property type="match status" value="1"/>
</dbReference>
<dbReference type="Gene3D" id="3.90.1750.20">
    <property type="entry name" value="Putative Large Serine Recombinase, Chain B, Domain 2"/>
    <property type="match status" value="1"/>
</dbReference>
<dbReference type="AlphaFoldDB" id="A0A498R0H2"/>
<dbReference type="PANTHER" id="PTHR30461">
    <property type="entry name" value="DNA-INVERTASE FROM LAMBDOID PROPHAGE"/>
    <property type="match status" value="1"/>
</dbReference>
<dbReference type="PANTHER" id="PTHR30461:SF2">
    <property type="entry name" value="SERINE RECOMBINASE PINE-RELATED"/>
    <property type="match status" value="1"/>
</dbReference>
<reference evidence="4 5" key="1">
    <citation type="submission" date="2018-09" db="EMBL/GenBank/DDBJ databases">
        <authorList>
            <person name="Tagini F."/>
        </authorList>
    </citation>
    <scope>NUCLEOTIDE SEQUENCE [LARGE SCALE GENOMIC DNA]</scope>
    <source>
        <strain evidence="4 5">MK142</strain>
    </source>
</reference>
<name>A0A498R0H2_9MYCO</name>
<keyword evidence="1" id="KW-0238">DNA-binding</keyword>
<dbReference type="Pfam" id="PF13408">
    <property type="entry name" value="Zn_ribbon_recom"/>
    <property type="match status" value="1"/>
</dbReference>
<organism evidence="4 5">
    <name type="scientific">Mycobacterium pseudokansasii</name>
    <dbReference type="NCBI Taxonomy" id="2341080"/>
    <lineage>
        <taxon>Bacteria</taxon>
        <taxon>Bacillati</taxon>
        <taxon>Actinomycetota</taxon>
        <taxon>Actinomycetes</taxon>
        <taxon>Mycobacteriales</taxon>
        <taxon>Mycobacteriaceae</taxon>
        <taxon>Mycobacterium</taxon>
    </lineage>
</organism>
<dbReference type="PROSITE" id="PS51737">
    <property type="entry name" value="RECOMBINASE_DNA_BIND"/>
    <property type="match status" value="1"/>
</dbReference>
<protein>
    <recommendedName>
        <fullName evidence="3">Recombinase domain-containing protein</fullName>
    </recommendedName>
</protein>
<evidence type="ECO:0000313" key="4">
    <source>
        <dbReference type="EMBL" id="VBA56024.1"/>
    </source>
</evidence>
<dbReference type="InterPro" id="IPR036162">
    <property type="entry name" value="Resolvase-like_N_sf"/>
</dbReference>
<dbReference type="GO" id="GO:0003677">
    <property type="term" value="F:DNA binding"/>
    <property type="evidence" value="ECO:0007669"/>
    <property type="project" value="UniProtKB-KW"/>
</dbReference>
<dbReference type="RefSeq" id="WP_122502643.1">
    <property type="nucleotide sequence ID" value="NZ_UPHU01000001.1"/>
</dbReference>
<dbReference type="Pfam" id="PF00239">
    <property type="entry name" value="Resolvase"/>
    <property type="match status" value="1"/>
</dbReference>
<sequence length="525" mass="57948">MRALIVVRLSRVTDATTAPERQLETCRDLCTQRSYEVVGVAQDLDVSAGKTSPFDRPQLGDWLTNRLGEFDVLVVSRMDRIVRRLLDLADLIRWCQEHSVALVSASEAFLDLTAPFGDIIALLVAKVAEMELAAISERNRSAAQHNIRAGKYRGGVPPWGYLPDKSTGEWRLIPDPNQANVIREVVRRVLDDREPLRAVAHDLTERGIPTPRDVFAASRGRDLRGYGWSSGRLKASLTSPALLGYAMSGNEPVRVDGAPVVRAEPILTREEFDRVVAELSARENRKEPTKRTRALLLGVIFCGCGQKMYSLKGGKGRQYRYRCASAQYRAGCGGPSCVASAADRLVESTIVGLLGESERLSRRWDAGDDHSAELADVDAELADLAGQLGTPAFRPGTPQRQRLNDRINLLAQRQAELSRNVVRPAGWVWEPTGEKFGDWWAAQDVQGRNVWLREAGVRLVFDGGYQLDLGDLDTMTQQLNPAGAAAGWRQVFDKMTEAGIAGAEYLGDGKYRLTDRLGRVEVVDA</sequence>
<accession>A0A498R0H2</accession>
<evidence type="ECO:0000313" key="5">
    <source>
        <dbReference type="Proteomes" id="UP000268285"/>
    </source>
</evidence>
<dbReference type="CDD" id="cd00338">
    <property type="entry name" value="Ser_Recombinase"/>
    <property type="match status" value="1"/>
</dbReference>
<dbReference type="SMART" id="SM00857">
    <property type="entry name" value="Resolvase"/>
    <property type="match status" value="1"/>
</dbReference>
<dbReference type="InterPro" id="IPR011109">
    <property type="entry name" value="DNA_bind_recombinase_dom"/>
</dbReference>
<dbReference type="SUPFAM" id="SSF53041">
    <property type="entry name" value="Resolvase-like"/>
    <property type="match status" value="1"/>
</dbReference>
<dbReference type="InterPro" id="IPR006119">
    <property type="entry name" value="Resolv_N"/>
</dbReference>
<dbReference type="Pfam" id="PF07508">
    <property type="entry name" value="Recombinase"/>
    <property type="match status" value="1"/>
</dbReference>
<evidence type="ECO:0000256" key="2">
    <source>
        <dbReference type="ARBA" id="ARBA00023172"/>
    </source>
</evidence>
<dbReference type="InterPro" id="IPR050639">
    <property type="entry name" value="SSR_resolvase"/>
</dbReference>
<dbReference type="EMBL" id="UPHU01000001">
    <property type="protein sequence ID" value="VBA56024.1"/>
    <property type="molecule type" value="Genomic_DNA"/>
</dbReference>
<keyword evidence="2" id="KW-0233">DNA recombination</keyword>
<evidence type="ECO:0000256" key="1">
    <source>
        <dbReference type="ARBA" id="ARBA00023125"/>
    </source>
</evidence>
<dbReference type="Proteomes" id="UP000268285">
    <property type="component" value="Unassembled WGS sequence"/>
</dbReference>
<dbReference type="OrthoDB" id="4367319at2"/>
<keyword evidence="5" id="KW-1185">Reference proteome</keyword>
<proteinExistence type="predicted"/>
<gene>
    <name evidence="4" type="ORF">LAUMK142_05352</name>
</gene>
<dbReference type="InterPro" id="IPR025827">
    <property type="entry name" value="Zn_ribbon_recom_dom"/>
</dbReference>
<dbReference type="InterPro" id="IPR038109">
    <property type="entry name" value="DNA_bind_recomb_sf"/>
</dbReference>
<evidence type="ECO:0000259" key="3">
    <source>
        <dbReference type="PROSITE" id="PS51737"/>
    </source>
</evidence>
<dbReference type="GO" id="GO:0000150">
    <property type="term" value="F:DNA strand exchange activity"/>
    <property type="evidence" value="ECO:0007669"/>
    <property type="project" value="InterPro"/>
</dbReference>